<proteinExistence type="predicted"/>
<dbReference type="EMBL" id="MW239360">
    <property type="protein sequence ID" value="UGO57361.1"/>
    <property type="molecule type" value="Genomic_RNA"/>
</dbReference>
<sequence length="195" mass="22446">MEIVLTYVQPPLLSVANLLWLAQMKLRLHTGQERCLSEKVIAYTEKAVGFIIGWSSLSTLNNLVRKNSRSPTLRGRRAVRLTSKETSERNCLALTAVLSIWLRMLSAFYCLTTFGLDWELAKLTLDLLNLGQTLLLLEFLDAEPSEFYLRVSRMVSAWCVMEQRLWLVIQEHFTRRETVRWACICGVALPILAWL</sequence>
<evidence type="ECO:0000313" key="1">
    <source>
        <dbReference type="EMBL" id="UGO57361.1"/>
    </source>
</evidence>
<protein>
    <submittedName>
        <fullName evidence="1">Uncharacterized protein</fullName>
    </submittedName>
</protein>
<name>A0A8K1WQI8_9VIRU</name>
<accession>A0A8K1WQI8</accession>
<organism evidence="1">
    <name type="scientific">Riboviria sp</name>
    <dbReference type="NCBI Taxonomy" id="2585031"/>
    <lineage>
        <taxon>Viruses</taxon>
        <taxon>Riboviria</taxon>
    </lineage>
</organism>
<reference evidence="1" key="1">
    <citation type="submission" date="2020-11" db="EMBL/GenBank/DDBJ databases">
        <title>RNA virus dark matter in the feces of wild birds.</title>
        <authorList>
            <person name="Lu X."/>
            <person name="Yang X.S."/>
            <person name="Zhang W."/>
        </authorList>
    </citation>
    <scope>NUCLEOTIDE SEQUENCE</scope>
    <source>
        <strain evidence="1">Yellow-browedWarbler116con68</strain>
    </source>
</reference>